<evidence type="ECO:0000313" key="4">
    <source>
        <dbReference type="Proteomes" id="UP000007115"/>
    </source>
</evidence>
<name>G9ME53_HYPVG</name>
<comment type="caution">
    <text evidence="3">The sequence shown here is derived from an EMBL/GenBank/DDBJ whole genome shotgun (WGS) entry which is preliminary data.</text>
</comment>
<protein>
    <submittedName>
        <fullName evidence="3">Uncharacterized protein</fullName>
    </submittedName>
</protein>
<evidence type="ECO:0000313" key="3">
    <source>
        <dbReference type="EMBL" id="EHK27348.1"/>
    </source>
</evidence>
<dbReference type="InParanoid" id="G9ME53"/>
<sequence>MLPLASAGLLPIRLKLARYLILLTLTRSFDNASSISRPSMTMSKLIATSFDKAGRRIKRDADVCAGGLVSASFTSSKLPSRLLNGRDGRPWSKQSDTNQHQQASAPSFSCHPALRAVRKKHVGDYCLCLESNIATCACPGAADATCRQTTNGLGVERREHGLLIRLFSPQGLELVFRLWLGGWVGEREDGNIRTVGCQKYENDLNNSTLAASISPIDGLNPATPG</sequence>
<keyword evidence="4" id="KW-1185">Reference proteome</keyword>
<proteinExistence type="predicted"/>
<gene>
    <name evidence="3" type="ORF">TRIVIDRAFT_63109</name>
</gene>
<dbReference type="RefSeq" id="XP_013961551.1">
    <property type="nucleotide sequence ID" value="XM_014106076.1"/>
</dbReference>
<feature type="signal peptide" evidence="2">
    <location>
        <begin position="1"/>
        <end position="17"/>
    </location>
</feature>
<dbReference type="AlphaFoldDB" id="G9ME53"/>
<keyword evidence="2" id="KW-0732">Signal</keyword>
<feature type="compositionally biased region" description="Polar residues" evidence="1">
    <location>
        <begin position="92"/>
        <end position="106"/>
    </location>
</feature>
<dbReference type="Proteomes" id="UP000007115">
    <property type="component" value="Unassembled WGS sequence"/>
</dbReference>
<dbReference type="VEuPathDB" id="FungiDB:TRIVIDRAFT_63109"/>
<feature type="chain" id="PRO_5003523472" evidence="2">
    <location>
        <begin position="18"/>
        <end position="225"/>
    </location>
</feature>
<accession>G9ME53</accession>
<reference evidence="3 4" key="1">
    <citation type="journal article" date="2011" name="Genome Biol.">
        <title>Comparative genome sequence analysis underscores mycoparasitism as the ancestral life style of Trichoderma.</title>
        <authorList>
            <person name="Kubicek C.P."/>
            <person name="Herrera-Estrella A."/>
            <person name="Seidl-Seiboth V."/>
            <person name="Martinez D.A."/>
            <person name="Druzhinina I.S."/>
            <person name="Thon M."/>
            <person name="Zeilinger S."/>
            <person name="Casas-Flores S."/>
            <person name="Horwitz B.A."/>
            <person name="Mukherjee P.K."/>
            <person name="Mukherjee M."/>
            <person name="Kredics L."/>
            <person name="Alcaraz L.D."/>
            <person name="Aerts A."/>
            <person name="Antal Z."/>
            <person name="Atanasova L."/>
            <person name="Cervantes-Badillo M.G."/>
            <person name="Challacombe J."/>
            <person name="Chertkov O."/>
            <person name="McCluskey K."/>
            <person name="Coulpier F."/>
            <person name="Deshpande N."/>
            <person name="von Doehren H."/>
            <person name="Ebbole D.J."/>
            <person name="Esquivel-Naranjo E.U."/>
            <person name="Fekete E."/>
            <person name="Flipphi M."/>
            <person name="Glaser F."/>
            <person name="Gomez-Rodriguez E.Y."/>
            <person name="Gruber S."/>
            <person name="Han C."/>
            <person name="Henrissat B."/>
            <person name="Hermosa R."/>
            <person name="Hernandez-Onate M."/>
            <person name="Karaffa L."/>
            <person name="Kosti I."/>
            <person name="Le Crom S."/>
            <person name="Lindquist E."/>
            <person name="Lucas S."/>
            <person name="Luebeck M."/>
            <person name="Luebeck P.S."/>
            <person name="Margeot A."/>
            <person name="Metz B."/>
            <person name="Misra M."/>
            <person name="Nevalainen H."/>
            <person name="Omann M."/>
            <person name="Packer N."/>
            <person name="Perrone G."/>
            <person name="Uresti-Rivera E.E."/>
            <person name="Salamov A."/>
            <person name="Schmoll M."/>
            <person name="Seiboth B."/>
            <person name="Shapiro H."/>
            <person name="Sukno S."/>
            <person name="Tamayo-Ramos J.A."/>
            <person name="Tisch D."/>
            <person name="Wiest A."/>
            <person name="Wilkinson H.H."/>
            <person name="Zhang M."/>
            <person name="Coutinho P.M."/>
            <person name="Kenerley C.M."/>
            <person name="Monte E."/>
            <person name="Baker S.E."/>
            <person name="Grigoriev I.V."/>
        </authorList>
    </citation>
    <scope>NUCLEOTIDE SEQUENCE [LARGE SCALE GENOMIC DNA]</scope>
    <source>
        <strain evidence="4">Gv29-8 / FGSC 10586</strain>
    </source>
</reference>
<evidence type="ECO:0000256" key="1">
    <source>
        <dbReference type="SAM" id="MobiDB-lite"/>
    </source>
</evidence>
<dbReference type="GeneID" id="25796452"/>
<evidence type="ECO:0000256" key="2">
    <source>
        <dbReference type="SAM" id="SignalP"/>
    </source>
</evidence>
<dbReference type="HOGENOM" id="CLU_1230098_0_0_1"/>
<dbReference type="EMBL" id="ABDF02000001">
    <property type="protein sequence ID" value="EHK27348.1"/>
    <property type="molecule type" value="Genomic_DNA"/>
</dbReference>
<organism evidence="3 4">
    <name type="scientific">Hypocrea virens (strain Gv29-8 / FGSC 10586)</name>
    <name type="common">Gliocladium virens</name>
    <name type="synonym">Trichoderma virens</name>
    <dbReference type="NCBI Taxonomy" id="413071"/>
    <lineage>
        <taxon>Eukaryota</taxon>
        <taxon>Fungi</taxon>
        <taxon>Dikarya</taxon>
        <taxon>Ascomycota</taxon>
        <taxon>Pezizomycotina</taxon>
        <taxon>Sordariomycetes</taxon>
        <taxon>Hypocreomycetidae</taxon>
        <taxon>Hypocreales</taxon>
        <taxon>Hypocreaceae</taxon>
        <taxon>Trichoderma</taxon>
    </lineage>
</organism>
<feature type="region of interest" description="Disordered" evidence="1">
    <location>
        <begin position="80"/>
        <end position="106"/>
    </location>
</feature>